<sequence length="155" mass="16306">MSLAALAEQLKPLDPDAPLIWQTDAGPISGGYHVTELKLARVSSIDCGARQSAWTEARLQLLDGGGGDHMKLGRFQQILTQSFKALPDLANAPLIVEYAPENSGLHTFSVAQVSSNNWQVTIDLRADAAICKPAADLGKACCGPRTSTVSCCGAA</sequence>
<accession>A0A037ZK01</accession>
<dbReference type="Proteomes" id="UP000026249">
    <property type="component" value="Unassembled WGS sequence"/>
</dbReference>
<reference evidence="1 2" key="1">
    <citation type="submission" date="2014-03" db="EMBL/GenBank/DDBJ databases">
        <title>Draft Genome Sequence of Actibacterium mucosum KCTC 23349, a Marine Alphaproteobacterium with Complex Ionic Requirements Isolated from Mediterranean Seawater at Malvarrosa Beach, Valencia, Spain.</title>
        <authorList>
            <person name="Arahal D.R."/>
            <person name="Shao Z."/>
            <person name="Lai Q."/>
            <person name="Pujalte M.J."/>
        </authorList>
    </citation>
    <scope>NUCLEOTIDE SEQUENCE [LARGE SCALE GENOMIC DNA]</scope>
    <source>
        <strain evidence="1 2">KCTC 23349</strain>
    </source>
</reference>
<comment type="caution">
    <text evidence="1">The sequence shown here is derived from an EMBL/GenBank/DDBJ whole genome shotgun (WGS) entry which is preliminary data.</text>
</comment>
<proteinExistence type="predicted"/>
<evidence type="ECO:0000313" key="2">
    <source>
        <dbReference type="Proteomes" id="UP000026249"/>
    </source>
</evidence>
<name>A0A037ZK01_9RHOB</name>
<organism evidence="1 2">
    <name type="scientific">Actibacterium mucosum KCTC 23349</name>
    <dbReference type="NCBI Taxonomy" id="1454373"/>
    <lineage>
        <taxon>Bacteria</taxon>
        <taxon>Pseudomonadati</taxon>
        <taxon>Pseudomonadota</taxon>
        <taxon>Alphaproteobacteria</taxon>
        <taxon>Rhodobacterales</taxon>
        <taxon>Roseobacteraceae</taxon>
        <taxon>Actibacterium</taxon>
    </lineage>
</organism>
<dbReference type="InterPro" id="IPR045534">
    <property type="entry name" value="DUF6428"/>
</dbReference>
<protein>
    <submittedName>
        <fullName evidence="1">Uncharacterized protein</fullName>
    </submittedName>
</protein>
<dbReference type="RefSeq" id="WP_051587925.1">
    <property type="nucleotide sequence ID" value="NZ_JFKE01000002.1"/>
</dbReference>
<dbReference type="EMBL" id="JFKE01000002">
    <property type="protein sequence ID" value="KAJ56403.1"/>
    <property type="molecule type" value="Genomic_DNA"/>
</dbReference>
<evidence type="ECO:0000313" key="1">
    <source>
        <dbReference type="EMBL" id="KAJ56403.1"/>
    </source>
</evidence>
<dbReference type="AlphaFoldDB" id="A0A037ZK01"/>
<gene>
    <name evidence="1" type="ORF">ACMU_05520</name>
</gene>
<dbReference type="STRING" id="1454373.ACMU_05520"/>
<dbReference type="OrthoDB" id="66316at2"/>
<keyword evidence="2" id="KW-1185">Reference proteome</keyword>
<dbReference type="Pfam" id="PF20001">
    <property type="entry name" value="DUF6428"/>
    <property type="match status" value="1"/>
</dbReference>